<protein>
    <submittedName>
        <fullName evidence="3">M23 family metallopeptidase</fullName>
    </submittedName>
</protein>
<dbReference type="InterPro" id="IPR050570">
    <property type="entry name" value="Cell_wall_metabolism_enzyme"/>
</dbReference>
<dbReference type="SUPFAM" id="SSF51261">
    <property type="entry name" value="Duplicated hybrid motif"/>
    <property type="match status" value="1"/>
</dbReference>
<dbReference type="InterPro" id="IPR016047">
    <property type="entry name" value="M23ase_b-sheet_dom"/>
</dbReference>
<dbReference type="EMBL" id="DVJI01000003">
    <property type="protein sequence ID" value="HIS70467.1"/>
    <property type="molecule type" value="Genomic_DNA"/>
</dbReference>
<dbReference type="GO" id="GO:0004222">
    <property type="term" value="F:metalloendopeptidase activity"/>
    <property type="evidence" value="ECO:0007669"/>
    <property type="project" value="TreeGrafter"/>
</dbReference>
<reference evidence="3" key="1">
    <citation type="submission" date="2020-10" db="EMBL/GenBank/DDBJ databases">
        <authorList>
            <person name="Gilroy R."/>
        </authorList>
    </citation>
    <scope>NUCLEOTIDE SEQUENCE</scope>
    <source>
        <strain evidence="3">ChiGjej3B3-5194</strain>
    </source>
</reference>
<dbReference type="AlphaFoldDB" id="A0A9D1JVQ7"/>
<sequence length="273" mass="28956">MRSTGICTVAILMILYAHVVHAASLLKQTSFPGTTADLTFSQNVALQSAGYEPWEAEYDSAGRCISGCTYRNLTIQDDLKNIENNTINARRDLATYGYTFPAFSAPASGTAQAQTPNRPQQIIVQNAPRCTPVQPDVPAGQTVPLGEPLIGRPQITSAYGARIHPVTGNRSVHKGLDFSAAVGTTVFSPAIGTVESVWSDATCGNGLKIAHSNGYETVYCHLNKSLVAAGDRVGAGCAVAETGNTGRTTGPHLHYGIKYNGEYINPTDWVGRG</sequence>
<gene>
    <name evidence="3" type="ORF">IAD02_00555</name>
</gene>
<organism evidence="3 4">
    <name type="scientific">Candidatus Enterousia intestinigallinarum</name>
    <dbReference type="NCBI Taxonomy" id="2840790"/>
    <lineage>
        <taxon>Bacteria</taxon>
        <taxon>Pseudomonadati</taxon>
        <taxon>Pseudomonadota</taxon>
        <taxon>Alphaproteobacteria</taxon>
        <taxon>Candidatus Enterousia</taxon>
    </lineage>
</organism>
<dbReference type="Pfam" id="PF01551">
    <property type="entry name" value="Peptidase_M23"/>
    <property type="match status" value="1"/>
</dbReference>
<dbReference type="PANTHER" id="PTHR21666">
    <property type="entry name" value="PEPTIDASE-RELATED"/>
    <property type="match status" value="1"/>
</dbReference>
<feature type="domain" description="M23ase beta-sheet core" evidence="2">
    <location>
        <begin position="172"/>
        <end position="266"/>
    </location>
</feature>
<evidence type="ECO:0000313" key="3">
    <source>
        <dbReference type="EMBL" id="HIS70467.1"/>
    </source>
</evidence>
<evidence type="ECO:0000256" key="1">
    <source>
        <dbReference type="SAM" id="SignalP"/>
    </source>
</evidence>
<name>A0A9D1JVQ7_9PROT</name>
<dbReference type="Proteomes" id="UP000886742">
    <property type="component" value="Unassembled WGS sequence"/>
</dbReference>
<dbReference type="PANTHER" id="PTHR21666:SF270">
    <property type="entry name" value="MUREIN HYDROLASE ACTIVATOR ENVC"/>
    <property type="match status" value="1"/>
</dbReference>
<keyword evidence="1" id="KW-0732">Signal</keyword>
<feature type="chain" id="PRO_5038712533" evidence="1">
    <location>
        <begin position="23"/>
        <end position="273"/>
    </location>
</feature>
<evidence type="ECO:0000313" key="4">
    <source>
        <dbReference type="Proteomes" id="UP000886742"/>
    </source>
</evidence>
<dbReference type="CDD" id="cd12797">
    <property type="entry name" value="M23_peptidase"/>
    <property type="match status" value="1"/>
</dbReference>
<dbReference type="Gene3D" id="2.70.70.10">
    <property type="entry name" value="Glucose Permease (Domain IIA)"/>
    <property type="match status" value="1"/>
</dbReference>
<accession>A0A9D1JVQ7</accession>
<proteinExistence type="predicted"/>
<comment type="caution">
    <text evidence="3">The sequence shown here is derived from an EMBL/GenBank/DDBJ whole genome shotgun (WGS) entry which is preliminary data.</text>
</comment>
<reference evidence="3" key="2">
    <citation type="journal article" date="2021" name="PeerJ">
        <title>Extensive microbial diversity within the chicken gut microbiome revealed by metagenomics and culture.</title>
        <authorList>
            <person name="Gilroy R."/>
            <person name="Ravi A."/>
            <person name="Getino M."/>
            <person name="Pursley I."/>
            <person name="Horton D.L."/>
            <person name="Alikhan N.F."/>
            <person name="Baker D."/>
            <person name="Gharbi K."/>
            <person name="Hall N."/>
            <person name="Watson M."/>
            <person name="Adriaenssens E.M."/>
            <person name="Foster-Nyarko E."/>
            <person name="Jarju S."/>
            <person name="Secka A."/>
            <person name="Antonio M."/>
            <person name="Oren A."/>
            <person name="Chaudhuri R.R."/>
            <person name="La Ragione R."/>
            <person name="Hildebrand F."/>
            <person name="Pallen M.J."/>
        </authorList>
    </citation>
    <scope>NUCLEOTIDE SEQUENCE</scope>
    <source>
        <strain evidence="3">ChiGjej3B3-5194</strain>
    </source>
</reference>
<feature type="signal peptide" evidence="1">
    <location>
        <begin position="1"/>
        <end position="22"/>
    </location>
</feature>
<evidence type="ECO:0000259" key="2">
    <source>
        <dbReference type="Pfam" id="PF01551"/>
    </source>
</evidence>
<dbReference type="InterPro" id="IPR011055">
    <property type="entry name" value="Dup_hybrid_motif"/>
</dbReference>